<evidence type="ECO:0000256" key="6">
    <source>
        <dbReference type="ARBA" id="ARBA00022692"/>
    </source>
</evidence>
<feature type="transmembrane region" description="Helical" evidence="11">
    <location>
        <begin position="704"/>
        <end position="727"/>
    </location>
</feature>
<evidence type="ECO:0000256" key="7">
    <source>
        <dbReference type="ARBA" id="ARBA00022729"/>
    </source>
</evidence>
<keyword evidence="13" id="KW-1185">Reference proteome</keyword>
<dbReference type="WBParaSite" id="SRAE_2000339500.1">
    <property type="protein sequence ID" value="SRAE_2000339500.1"/>
    <property type="gene ID" value="WBGene00263617"/>
</dbReference>
<evidence type="ECO:0000313" key="12">
    <source>
        <dbReference type="EMBL" id="CEF68740.1"/>
    </source>
</evidence>
<gene>
    <name evidence="12 14 15" type="ORF">SRAE_2000339500</name>
</gene>
<dbReference type="GO" id="GO:0016020">
    <property type="term" value="C:membrane"/>
    <property type="evidence" value="ECO:0007669"/>
    <property type="project" value="UniProtKB-SubCell"/>
</dbReference>
<dbReference type="PROSITE" id="PS00375">
    <property type="entry name" value="UDPGT"/>
    <property type="match status" value="1"/>
</dbReference>
<evidence type="ECO:0000256" key="8">
    <source>
        <dbReference type="ARBA" id="ARBA00022989"/>
    </source>
</evidence>
<proteinExistence type="inferred from homology"/>
<accession>A0A090LMI7</accession>
<evidence type="ECO:0000256" key="1">
    <source>
        <dbReference type="ARBA" id="ARBA00004167"/>
    </source>
</evidence>
<dbReference type="OrthoDB" id="5835829at2759"/>
<reference evidence="13" key="1">
    <citation type="submission" date="2014-09" db="EMBL/GenBank/DDBJ databases">
        <authorList>
            <person name="Martin A.A."/>
        </authorList>
    </citation>
    <scope>NUCLEOTIDE SEQUENCE</scope>
    <source>
        <strain evidence="13">ED321</strain>
    </source>
</reference>
<dbReference type="WormBase" id="SRAE_2000339500">
    <property type="protein sequence ID" value="SRP09167"/>
    <property type="gene ID" value="WBGene00263617"/>
</dbReference>
<protein>
    <recommendedName>
        <fullName evidence="3">glucuronosyltransferase</fullName>
        <ecNumber evidence="3">2.4.1.17</ecNumber>
    </recommendedName>
</protein>
<evidence type="ECO:0000256" key="11">
    <source>
        <dbReference type="SAM" id="Phobius"/>
    </source>
</evidence>
<dbReference type="AlphaFoldDB" id="A0A090LMI7"/>
<sequence>MYIFNYLLLFSLSFYTWSYKILLYNPKFSHSHVNFVSQISDILVEAGHDVTVIVTEMDINVKHPGTKNGKIYKASSHPTTVELMTNNVLLTDMWNRTNDFNRQVEMMNQFMKACNLQARHTFYDKDLETFVKSQNFDIAFSELLHSHMFGLFKAWGIKTHVSGCATALFDAMYAPFGLPFPSSYVPNLMNPYTDKMTYKERFNNLIANLINKLFIFFKGRNMVLQDLFDEKYGEGKYEIRELVGDSSFVFINTNPLFNLPGAKTPKMIEVGGIGISESMPLDNFWNKTLSLRQKNVLISFGSIAKSSLMPEHFKKSIIKTIKTLSNITFIWKYETPDDGISDGVDNLILSKWIPQNDLLNDSRMSLFITHGGLNSLTELAYQGVPALAIPMFSDQFANSKLLEKAGIGESMPRDDLKDSDKLISTIISIINNNVYRNNSMKLSKMMKNYPFKARKELTKYIEFAAEFGKLPIPVPVWAYADNNVECIKLKVSATLTLAYFQKGEQTKSYASVPLLSNSAVDKDNSSCQILRKVNSFNIMSQVLSLKYPSKYPGWGITFYFTNDTKLFKITDNYFGLYQIQINANFSSMPNTFINPQLKTHVYTSRLNLDDNDNLINSIYAHKDHSYSCPSSQVFELIGPQEDILEASIKLKNFRVQAFTSIDVSNDDGNLKYSYNYEIKKILSTTTSIFQTKEICPIDQTEVDLVPIVAGSILVGLILINLIFYLVYRCRLTNEALMIVNDNSHFTDKIYDKKIGDFNSLDNFFISNTE</sequence>
<dbReference type="GO" id="GO:0015020">
    <property type="term" value="F:glucuronosyltransferase activity"/>
    <property type="evidence" value="ECO:0007669"/>
    <property type="project" value="UniProtKB-EC"/>
</dbReference>
<dbReference type="STRING" id="34506.A0A090LMI7"/>
<evidence type="ECO:0000256" key="4">
    <source>
        <dbReference type="ARBA" id="ARBA00022676"/>
    </source>
</evidence>
<evidence type="ECO:0000313" key="13">
    <source>
        <dbReference type="Proteomes" id="UP000035682"/>
    </source>
</evidence>
<dbReference type="CTD" id="36381110"/>
<dbReference type="FunFam" id="3.40.50.2000:FF:000038">
    <property type="entry name" value="UDP-GlucuronosylTransferase"/>
    <property type="match status" value="1"/>
</dbReference>
<name>A0A090LMI7_STRRB</name>
<dbReference type="Proteomes" id="UP000035682">
    <property type="component" value="Unplaced"/>
</dbReference>
<dbReference type="Gene3D" id="2.40.160.110">
    <property type="match status" value="1"/>
</dbReference>
<keyword evidence="9 11" id="KW-0472">Membrane</keyword>
<comment type="similarity">
    <text evidence="2">Belongs to the UDP-glycosyltransferase family.</text>
</comment>
<dbReference type="Gene3D" id="3.40.50.2000">
    <property type="entry name" value="Glycogen Phosphorylase B"/>
    <property type="match status" value="1"/>
</dbReference>
<dbReference type="PANTHER" id="PTHR48043:SF23">
    <property type="entry name" value="UDP-GLUCURONOSYLTRANSFERASE"/>
    <property type="match status" value="1"/>
</dbReference>
<evidence type="ECO:0000256" key="2">
    <source>
        <dbReference type="ARBA" id="ARBA00009995"/>
    </source>
</evidence>
<dbReference type="EMBL" id="LN609529">
    <property type="protein sequence ID" value="CEF68740.1"/>
    <property type="molecule type" value="Genomic_DNA"/>
</dbReference>
<reference evidence="12" key="2">
    <citation type="submission" date="2014-09" db="EMBL/GenBank/DDBJ databases">
        <authorList>
            <person name="Aslett A.Martin."/>
        </authorList>
    </citation>
    <scope>NUCLEOTIDE SEQUENCE</scope>
    <source>
        <strain evidence="12">ED321 Heterogonic</strain>
    </source>
</reference>
<evidence type="ECO:0000256" key="3">
    <source>
        <dbReference type="ARBA" id="ARBA00012544"/>
    </source>
</evidence>
<comment type="catalytic activity">
    <reaction evidence="10">
        <text>glucuronate acceptor + UDP-alpha-D-glucuronate = acceptor beta-D-glucuronoside + UDP + H(+)</text>
        <dbReference type="Rhea" id="RHEA:21032"/>
        <dbReference type="ChEBI" id="CHEBI:15378"/>
        <dbReference type="ChEBI" id="CHEBI:58052"/>
        <dbReference type="ChEBI" id="CHEBI:58223"/>
        <dbReference type="ChEBI" id="CHEBI:132367"/>
        <dbReference type="ChEBI" id="CHEBI:132368"/>
        <dbReference type="EC" id="2.4.1.17"/>
    </reaction>
</comment>
<comment type="subcellular location">
    <subcellularLocation>
        <location evidence="1">Membrane</location>
        <topology evidence="1">Single-pass membrane protein</topology>
    </subcellularLocation>
</comment>
<organism evidence="12">
    <name type="scientific">Strongyloides ratti</name>
    <name type="common">Parasitic roundworm</name>
    <dbReference type="NCBI Taxonomy" id="34506"/>
    <lineage>
        <taxon>Eukaryota</taxon>
        <taxon>Metazoa</taxon>
        <taxon>Ecdysozoa</taxon>
        <taxon>Nematoda</taxon>
        <taxon>Chromadorea</taxon>
        <taxon>Rhabditida</taxon>
        <taxon>Tylenchina</taxon>
        <taxon>Panagrolaimomorpha</taxon>
        <taxon>Strongyloidoidea</taxon>
        <taxon>Strongyloididae</taxon>
        <taxon>Strongyloides</taxon>
    </lineage>
</organism>
<dbReference type="InterPro" id="IPR050271">
    <property type="entry name" value="UDP-glycosyltransferase"/>
</dbReference>
<reference evidence="14" key="3">
    <citation type="submission" date="2020-12" db="UniProtKB">
        <authorList>
            <consortium name="WormBaseParasite"/>
        </authorList>
    </citation>
    <scope>IDENTIFICATION</scope>
</reference>
<evidence type="ECO:0000256" key="5">
    <source>
        <dbReference type="ARBA" id="ARBA00022679"/>
    </source>
</evidence>
<keyword evidence="7" id="KW-0732">Signal</keyword>
<evidence type="ECO:0000256" key="9">
    <source>
        <dbReference type="ARBA" id="ARBA00023136"/>
    </source>
</evidence>
<keyword evidence="4" id="KW-0328">Glycosyltransferase</keyword>
<keyword evidence="8 11" id="KW-1133">Transmembrane helix</keyword>
<dbReference type="InterPro" id="IPR002213">
    <property type="entry name" value="UDP_glucos_trans"/>
</dbReference>
<dbReference type="PANTHER" id="PTHR48043">
    <property type="entry name" value="EG:EG0003.4 PROTEIN-RELATED"/>
    <property type="match status" value="1"/>
</dbReference>
<dbReference type="RefSeq" id="XP_024507940.1">
    <property type="nucleotide sequence ID" value="XM_024654582.1"/>
</dbReference>
<dbReference type="EC" id="2.4.1.17" evidence="3"/>
<keyword evidence="6 11" id="KW-0812">Transmembrane</keyword>
<dbReference type="Pfam" id="PF00201">
    <property type="entry name" value="UDPGT"/>
    <property type="match status" value="1"/>
</dbReference>
<evidence type="ECO:0000313" key="14">
    <source>
        <dbReference type="WBParaSite" id="SRAE_2000339500.1"/>
    </source>
</evidence>
<dbReference type="GeneID" id="36381110"/>
<dbReference type="CDD" id="cd03784">
    <property type="entry name" value="GT1_Gtf-like"/>
    <property type="match status" value="1"/>
</dbReference>
<evidence type="ECO:0000256" key="10">
    <source>
        <dbReference type="ARBA" id="ARBA00047475"/>
    </source>
</evidence>
<dbReference type="InterPro" id="IPR035595">
    <property type="entry name" value="UDP_glycos_trans_CS"/>
</dbReference>
<dbReference type="SUPFAM" id="SSF53756">
    <property type="entry name" value="UDP-Glycosyltransferase/glycogen phosphorylase"/>
    <property type="match status" value="1"/>
</dbReference>
<evidence type="ECO:0000313" key="15">
    <source>
        <dbReference type="WormBase" id="SRAE_2000339500"/>
    </source>
</evidence>
<keyword evidence="5 12" id="KW-0808">Transferase</keyword>